<dbReference type="GO" id="GO:0030246">
    <property type="term" value="F:carbohydrate binding"/>
    <property type="evidence" value="ECO:0007669"/>
    <property type="project" value="InterPro"/>
</dbReference>
<gene>
    <name evidence="2" type="ORF">SMSP2_00676</name>
</gene>
<dbReference type="STRING" id="1851148.SMSP2_00676"/>
<dbReference type="Gene3D" id="3.40.50.880">
    <property type="match status" value="1"/>
</dbReference>
<reference evidence="3" key="1">
    <citation type="submission" date="2017-02" db="EMBL/GenBank/DDBJ databases">
        <title>Comparative genomics and description of representatives of a novel lineage of planctomycetes thriving in anoxic sediments.</title>
        <authorList>
            <person name="Spring S."/>
            <person name="Bunk B."/>
            <person name="Sproer C."/>
        </authorList>
    </citation>
    <scope>NUCLEOTIDE SEQUENCE [LARGE SCALE GENOMIC DNA]</scope>
    <source>
        <strain evidence="3">SM-Chi-D1</strain>
    </source>
</reference>
<dbReference type="GO" id="GO:0004553">
    <property type="term" value="F:hydrolase activity, hydrolyzing O-glycosyl compounds"/>
    <property type="evidence" value="ECO:0007669"/>
    <property type="project" value="InterPro"/>
</dbReference>
<dbReference type="InterPro" id="IPR010502">
    <property type="entry name" value="Carb-bd_dom_fam9"/>
</dbReference>
<accession>A0A1Q2MCB2</accession>
<keyword evidence="3" id="KW-1185">Reference proteome</keyword>
<dbReference type="AlphaFoldDB" id="A0A1Q2MCB2"/>
<dbReference type="KEGG" id="pbas:SMSP2_00676"/>
<name>A0A1Q2MCB2_9BACT</name>
<feature type="domain" description="Carbohydrate-binding" evidence="1">
    <location>
        <begin position="73"/>
        <end position="232"/>
    </location>
</feature>
<protein>
    <recommendedName>
        <fullName evidence="1">Carbohydrate-binding domain-containing protein</fullName>
    </recommendedName>
</protein>
<proteinExistence type="predicted"/>
<dbReference type="Gene3D" id="2.60.40.1190">
    <property type="match status" value="1"/>
</dbReference>
<sequence length="852" mass="94555">MARLTYIMLIVLFVLQAAYGYHYNVPRAEVTPVIDGVLDQGEWTDSRYISMVYPDLVTAPKEGSIFDTEPPADASDYSLDWFVKWDDDYLYLAARVYDNVFVADDGNDEPQVCFNFRDDPVAEFLTEAIIWNVTVNRGFYTNTDDPSALTPDNSDVVGNVLGDGYVIEIRLAFADISTETGYQPKASDIHGFGLACQDHDAAGSRTTFMLDYGSGAPVIQDPSTWNTIILTDRQTCGDWEYALNDLNKDCVVDLLDFSLIAGYWLSCTDPTNENCLPAAEIMSTQQQLESLQSKQMIVPSWGYDASVMAAGAKEAGYQVGNTQSFDAWKGQGVEVLARPEIETDDPFDPADVQAGIDTLAEFVESVDSDQNVVGYVIRWGHLGEGGFPYDYEFSETARQAFNDYMGTPGEPLPTRPSPGNPGDMRWIKWIEFRSKTLRDFRETYISAIKQVTNKLVSTWSEFYATRHYDLNMGEAPGADFLFHDLSFGDVTTDQQIAFGECHGILQNYSTFESWRDVILPYMAKAAGDGVVPVAFHYPYSHSFDDIQQEFSLRIGSSIRGLIDTVGRPQRNYEVALVYNSFSAAALPQGSNPDSLVMDIYSEKCAKQVEGILQQLGVDFKVIAYEGLEYKDLSQYKLVIVPDPMYLTDQMRTNLAGASKVMYAGEYLMAHRSTQSGDYNTEFTAQTLLPGVTLDYFKAPAGQLAAETPSHRWLAGIDLSSNPDYPADQMFAFSPMAASYEVVLKVGSNPVLIENTSGNEIFITNRFFHNGWNLPSNWLETIQYQFLKNVLSDLGVEIPVESGQQVRVQSGNSFGSYGINGNVAWNATGSDVTITLVGGKTLTIPGYGWTLAD</sequence>
<dbReference type="EMBL" id="CP019646">
    <property type="protein sequence ID" value="AQQ70331.1"/>
    <property type="molecule type" value="Genomic_DNA"/>
</dbReference>
<evidence type="ECO:0000259" key="1">
    <source>
        <dbReference type="Pfam" id="PF06452"/>
    </source>
</evidence>
<evidence type="ECO:0000313" key="3">
    <source>
        <dbReference type="Proteomes" id="UP000188181"/>
    </source>
</evidence>
<dbReference type="RefSeq" id="WP_186804830.1">
    <property type="nucleotide sequence ID" value="NZ_CP019646.1"/>
</dbReference>
<dbReference type="Pfam" id="PF06452">
    <property type="entry name" value="CBM9_1"/>
    <property type="match status" value="1"/>
</dbReference>
<dbReference type="CDD" id="cd03143">
    <property type="entry name" value="A4_beta-galactosidase_middle_domain"/>
    <property type="match status" value="1"/>
</dbReference>
<dbReference type="SUPFAM" id="SSF49344">
    <property type="entry name" value="CBD9-like"/>
    <property type="match status" value="1"/>
</dbReference>
<evidence type="ECO:0000313" key="2">
    <source>
        <dbReference type="EMBL" id="AQQ70331.1"/>
    </source>
</evidence>
<dbReference type="GO" id="GO:0016052">
    <property type="term" value="P:carbohydrate catabolic process"/>
    <property type="evidence" value="ECO:0007669"/>
    <property type="project" value="InterPro"/>
</dbReference>
<organism evidence="2 3">
    <name type="scientific">Limihaloglobus sulfuriphilus</name>
    <dbReference type="NCBI Taxonomy" id="1851148"/>
    <lineage>
        <taxon>Bacteria</taxon>
        <taxon>Pseudomonadati</taxon>
        <taxon>Planctomycetota</taxon>
        <taxon>Phycisphaerae</taxon>
        <taxon>Sedimentisphaerales</taxon>
        <taxon>Sedimentisphaeraceae</taxon>
        <taxon>Limihaloglobus</taxon>
    </lineage>
</organism>
<dbReference type="Proteomes" id="UP000188181">
    <property type="component" value="Chromosome"/>
</dbReference>
<dbReference type="InterPro" id="IPR029062">
    <property type="entry name" value="Class_I_gatase-like"/>
</dbReference>